<proteinExistence type="predicted"/>
<name>A0A318KKH0_9NOCA</name>
<reference evidence="3 4" key="1">
    <citation type="submission" date="2018-05" db="EMBL/GenBank/DDBJ databases">
        <title>Genomic Encyclopedia of Type Strains, Phase IV (KMG-IV): sequencing the most valuable type-strain genomes for metagenomic binning, comparative biology and taxonomic classification.</title>
        <authorList>
            <person name="Goeker M."/>
        </authorList>
    </citation>
    <scope>NUCLEOTIDE SEQUENCE [LARGE SCALE GENOMIC DNA]</scope>
    <source>
        <strain evidence="3 4">DSM 44704</strain>
    </source>
</reference>
<evidence type="ECO:0000313" key="4">
    <source>
        <dbReference type="Proteomes" id="UP000247569"/>
    </source>
</evidence>
<dbReference type="PROSITE" id="PS50943">
    <property type="entry name" value="HTH_CROC1"/>
    <property type="match status" value="1"/>
</dbReference>
<dbReference type="AlphaFoldDB" id="A0A318KKH0"/>
<dbReference type="PANTHER" id="PTHR46797:SF1">
    <property type="entry name" value="METHYLPHOSPHONATE SYNTHASE"/>
    <property type="match status" value="1"/>
</dbReference>
<dbReference type="InterPro" id="IPR001387">
    <property type="entry name" value="Cro/C1-type_HTH"/>
</dbReference>
<protein>
    <submittedName>
        <fullName evidence="3">XRE family transcriptional regulator</fullName>
    </submittedName>
</protein>
<accession>A0A318KKH0</accession>
<dbReference type="Gene3D" id="2.60.120.10">
    <property type="entry name" value="Jelly Rolls"/>
    <property type="match status" value="1"/>
</dbReference>
<feature type="domain" description="HTH cro/C1-type" evidence="2">
    <location>
        <begin position="21"/>
        <end position="75"/>
    </location>
</feature>
<dbReference type="InterPro" id="IPR014710">
    <property type="entry name" value="RmlC-like_jellyroll"/>
</dbReference>
<dbReference type="SUPFAM" id="SSF51182">
    <property type="entry name" value="RmlC-like cupins"/>
    <property type="match status" value="1"/>
</dbReference>
<dbReference type="GO" id="GO:0005829">
    <property type="term" value="C:cytosol"/>
    <property type="evidence" value="ECO:0007669"/>
    <property type="project" value="TreeGrafter"/>
</dbReference>
<dbReference type="InterPro" id="IPR050807">
    <property type="entry name" value="TransReg_Diox_bact_type"/>
</dbReference>
<dbReference type="PANTHER" id="PTHR46797">
    <property type="entry name" value="HTH-TYPE TRANSCRIPTIONAL REGULATOR"/>
    <property type="match status" value="1"/>
</dbReference>
<evidence type="ECO:0000256" key="1">
    <source>
        <dbReference type="ARBA" id="ARBA00023125"/>
    </source>
</evidence>
<dbReference type="GO" id="GO:0003677">
    <property type="term" value="F:DNA binding"/>
    <property type="evidence" value="ECO:0007669"/>
    <property type="project" value="UniProtKB-KW"/>
</dbReference>
<dbReference type="Gene3D" id="1.10.260.40">
    <property type="entry name" value="lambda repressor-like DNA-binding domains"/>
    <property type="match status" value="1"/>
</dbReference>
<dbReference type="InterPro" id="IPR010982">
    <property type="entry name" value="Lambda_DNA-bd_dom_sf"/>
</dbReference>
<dbReference type="RefSeq" id="WP_040742859.1">
    <property type="nucleotide sequence ID" value="NZ_QJKF01000008.1"/>
</dbReference>
<dbReference type="SUPFAM" id="SSF47413">
    <property type="entry name" value="lambda repressor-like DNA-binding domains"/>
    <property type="match status" value="1"/>
</dbReference>
<comment type="caution">
    <text evidence="3">The sequence shown here is derived from an EMBL/GenBank/DDBJ whole genome shotgun (WGS) entry which is preliminary data.</text>
</comment>
<organism evidence="3 4">
    <name type="scientific">Nocardia tenerifensis</name>
    <dbReference type="NCBI Taxonomy" id="228006"/>
    <lineage>
        <taxon>Bacteria</taxon>
        <taxon>Bacillati</taxon>
        <taxon>Actinomycetota</taxon>
        <taxon>Actinomycetes</taxon>
        <taxon>Mycobacteriales</taxon>
        <taxon>Nocardiaceae</taxon>
        <taxon>Nocardia</taxon>
    </lineage>
</organism>
<dbReference type="Proteomes" id="UP000247569">
    <property type="component" value="Unassembled WGS sequence"/>
</dbReference>
<dbReference type="InterPro" id="IPR011051">
    <property type="entry name" value="RmlC_Cupin_sf"/>
</dbReference>
<dbReference type="Pfam" id="PF01381">
    <property type="entry name" value="HTH_3"/>
    <property type="match status" value="1"/>
</dbReference>
<dbReference type="OrthoDB" id="5584941at2"/>
<evidence type="ECO:0000313" key="3">
    <source>
        <dbReference type="EMBL" id="PXX61776.1"/>
    </source>
</evidence>
<gene>
    <name evidence="3" type="ORF">DFR70_108334</name>
</gene>
<dbReference type="GO" id="GO:0003700">
    <property type="term" value="F:DNA-binding transcription factor activity"/>
    <property type="evidence" value="ECO:0007669"/>
    <property type="project" value="TreeGrafter"/>
</dbReference>
<keyword evidence="4" id="KW-1185">Reference proteome</keyword>
<dbReference type="SMART" id="SM00530">
    <property type="entry name" value="HTH_XRE"/>
    <property type="match status" value="1"/>
</dbReference>
<dbReference type="EMBL" id="QJKF01000008">
    <property type="protein sequence ID" value="PXX61776.1"/>
    <property type="molecule type" value="Genomic_DNA"/>
</dbReference>
<dbReference type="CDD" id="cd00093">
    <property type="entry name" value="HTH_XRE"/>
    <property type="match status" value="1"/>
</dbReference>
<evidence type="ECO:0000259" key="2">
    <source>
        <dbReference type="PROSITE" id="PS50943"/>
    </source>
</evidence>
<dbReference type="CDD" id="cd02209">
    <property type="entry name" value="cupin_XRE_C"/>
    <property type="match status" value="1"/>
</dbReference>
<sequence length="191" mass="20033">MSDPADSTQLAGAAAAIGAQIRRMREARGMSAAELARQAGISKATLSTLESGGGNPRIDTLSAIAVALRLPLGDLIVATAPARAVVRHGTPEPDYSKQELLQRVGAGVHVEVWRLRIRHAGNRIDSPAHTVGTVEHLHLAKGGLRVGTVDAPSEVSAGDFVVFGADVPHFYEATTDDVEAVLVMTYPVSGW</sequence>
<keyword evidence="1" id="KW-0238">DNA-binding</keyword>